<feature type="transmembrane region" description="Helical" evidence="1">
    <location>
        <begin position="217"/>
        <end position="249"/>
    </location>
</feature>
<keyword evidence="3" id="KW-1185">Reference proteome</keyword>
<evidence type="ECO:0000256" key="1">
    <source>
        <dbReference type="SAM" id="Phobius"/>
    </source>
</evidence>
<organism evidence="2 3">
    <name type="scientific">Auraticoccus monumenti</name>
    <dbReference type="NCBI Taxonomy" id="675864"/>
    <lineage>
        <taxon>Bacteria</taxon>
        <taxon>Bacillati</taxon>
        <taxon>Actinomycetota</taxon>
        <taxon>Actinomycetes</taxon>
        <taxon>Propionibacteriales</taxon>
        <taxon>Propionibacteriaceae</taxon>
        <taxon>Auraticoccus</taxon>
    </lineage>
</organism>
<keyword evidence="1" id="KW-0812">Transmembrane</keyword>
<reference evidence="2 3" key="1">
    <citation type="submission" date="2016-10" db="EMBL/GenBank/DDBJ databases">
        <authorList>
            <person name="de Groot N.N."/>
        </authorList>
    </citation>
    <scope>NUCLEOTIDE SEQUENCE [LARGE SCALE GENOMIC DNA]</scope>
    <source>
        <strain evidence="2 3">MON 2.2</strain>
    </source>
</reference>
<dbReference type="Proteomes" id="UP000198546">
    <property type="component" value="Chromosome i"/>
</dbReference>
<feature type="transmembrane region" description="Helical" evidence="1">
    <location>
        <begin position="6"/>
        <end position="26"/>
    </location>
</feature>
<evidence type="ECO:0000313" key="3">
    <source>
        <dbReference type="Proteomes" id="UP000198546"/>
    </source>
</evidence>
<dbReference type="STRING" id="675864.SAMN04489747_1252"/>
<feature type="transmembrane region" description="Helical" evidence="1">
    <location>
        <begin position="130"/>
        <end position="151"/>
    </location>
</feature>
<feature type="transmembrane region" description="Helical" evidence="1">
    <location>
        <begin position="334"/>
        <end position="360"/>
    </location>
</feature>
<keyword evidence="1" id="KW-1133">Transmembrane helix</keyword>
<accession>A0A1G6VTG9</accession>
<evidence type="ECO:0008006" key="4">
    <source>
        <dbReference type="Google" id="ProtNLM"/>
    </source>
</evidence>
<feature type="transmembrane region" description="Helical" evidence="1">
    <location>
        <begin position="188"/>
        <end position="211"/>
    </location>
</feature>
<dbReference type="AlphaFoldDB" id="A0A1G6VTG9"/>
<gene>
    <name evidence="2" type="ORF">SAMN04489747_1252</name>
</gene>
<sequence length="428" mass="44318">MPSLSAELLSLGLLGLGLASVFLLVVRRSPRTGAVVWLLVVALVPIWVSVTVVVGWSSVSVVGMALVAGLLLSGHLPRHWNVGDLLFGALFVVSVAPAALGVMGISSLFGVLSIWVVGWLVGRLLGSTVGASWLSSAVAVVFAVVAVLALLEFVTGWHGLSEWGPSNSARAAWSRIQGRGGLERSEGAFGHSIALGCSLAMAMVLTLQARFRPAVRLILVVVMLAGAAVTMSRVSVLCSLLGLGLAVLFSRSAAVREVRRGLVVVLVVGGVVAALLAQSVYARAGAELEGSASYRGNLIPLLQQVQLLGPSPAMQRAADGTLYFGSFRSIDSQLILFGISYGGLTLLLVLALLAVGAVLVLTRRASLATIAVVAQVPALATVALITQYAHLTWFVAGLAIAMATEPAAPTLRADEDQQRASTRTRGVG</sequence>
<name>A0A1G6VTG9_9ACTN</name>
<protein>
    <recommendedName>
        <fullName evidence="4">O-antigen ligase like membrane protein</fullName>
    </recommendedName>
</protein>
<feature type="transmembrane region" description="Helical" evidence="1">
    <location>
        <begin position="85"/>
        <end position="118"/>
    </location>
</feature>
<feature type="transmembrane region" description="Helical" evidence="1">
    <location>
        <begin position="33"/>
        <end position="50"/>
    </location>
</feature>
<dbReference type="OrthoDB" id="3253728at2"/>
<feature type="transmembrane region" description="Helical" evidence="1">
    <location>
        <begin position="367"/>
        <end position="385"/>
    </location>
</feature>
<evidence type="ECO:0000313" key="2">
    <source>
        <dbReference type="EMBL" id="SDD56858.1"/>
    </source>
</evidence>
<dbReference type="RefSeq" id="WP_090591627.1">
    <property type="nucleotide sequence ID" value="NZ_LT629688.1"/>
</dbReference>
<proteinExistence type="predicted"/>
<dbReference type="EMBL" id="LT629688">
    <property type="protein sequence ID" value="SDD56858.1"/>
    <property type="molecule type" value="Genomic_DNA"/>
</dbReference>
<keyword evidence="1" id="KW-0472">Membrane</keyword>
<feature type="transmembrane region" description="Helical" evidence="1">
    <location>
        <begin position="261"/>
        <end position="281"/>
    </location>
</feature>